<dbReference type="EMBL" id="JAKKPZ010000001">
    <property type="protein sequence ID" value="KAI1728381.1"/>
    <property type="molecule type" value="Genomic_DNA"/>
</dbReference>
<dbReference type="GO" id="GO:0006729">
    <property type="term" value="P:tetrahydrobiopterin biosynthetic process"/>
    <property type="evidence" value="ECO:0007669"/>
    <property type="project" value="TreeGrafter"/>
</dbReference>
<evidence type="ECO:0000256" key="4">
    <source>
        <dbReference type="ARBA" id="ARBA00023002"/>
    </source>
</evidence>
<name>A0AAD4NF44_9BILA</name>
<gene>
    <name evidence="5" type="ORF">DdX_00556</name>
</gene>
<dbReference type="GO" id="GO:0005737">
    <property type="term" value="C:cytoplasm"/>
    <property type="evidence" value="ECO:0007669"/>
    <property type="project" value="UniProtKB-SubCell"/>
</dbReference>
<comment type="subcellular location">
    <subcellularLocation>
        <location evidence="1">Cytoplasm</location>
    </subcellularLocation>
</comment>
<comment type="caution">
    <text evidence="5">The sequence shown here is derived from an EMBL/GenBank/DDBJ whole genome shotgun (WGS) entry which is preliminary data.</text>
</comment>
<keyword evidence="4" id="KW-0560">Oxidoreductase</keyword>
<reference evidence="5" key="1">
    <citation type="submission" date="2022-01" db="EMBL/GenBank/DDBJ databases">
        <title>Genome Sequence Resource for Two Populations of Ditylenchus destructor, the Migratory Endoparasitic Phytonematode.</title>
        <authorList>
            <person name="Zhang H."/>
            <person name="Lin R."/>
            <person name="Xie B."/>
        </authorList>
    </citation>
    <scope>NUCLEOTIDE SEQUENCE</scope>
    <source>
        <strain evidence="5">BazhouSP</strain>
    </source>
</reference>
<sequence>MAPLSGKSALVLITGANRGIGKEMAIQLTKLLSGADSTFLLLARNELSLQEVKEEIIKESPTICVELIIADLSQPYTGSIDDRIRHLEARYKFDIRLIIHNAGSVGDLTRRSSELNDEQQWASYLQTNLISTIHLNNMIYAALNKEGPVFIVNITSLLSIKPYPSFTQYSVAKAAREAYFRSFAVEHPKCRVLNYSPGPVDTQMHTQVVEMSYDEEVKKLFGRRYEQSDAIHRNLLSPCETVKRFIKIVEQNSFENGSRVDYFDKW</sequence>
<evidence type="ECO:0000256" key="1">
    <source>
        <dbReference type="ARBA" id="ARBA00004496"/>
    </source>
</evidence>
<protein>
    <submittedName>
        <fullName evidence="5">Short chain dehydrogenase domain-containing protein</fullName>
    </submittedName>
</protein>
<dbReference type="AlphaFoldDB" id="A0AAD4NF44"/>
<keyword evidence="6" id="KW-1185">Reference proteome</keyword>
<keyword evidence="3" id="KW-0521">NADP</keyword>
<dbReference type="GO" id="GO:0004757">
    <property type="term" value="F:sepiapterin reductase (NADP+) activity"/>
    <property type="evidence" value="ECO:0007669"/>
    <property type="project" value="TreeGrafter"/>
</dbReference>
<dbReference type="Pfam" id="PF00106">
    <property type="entry name" value="adh_short"/>
    <property type="match status" value="1"/>
</dbReference>
<organism evidence="5 6">
    <name type="scientific">Ditylenchus destructor</name>
    <dbReference type="NCBI Taxonomy" id="166010"/>
    <lineage>
        <taxon>Eukaryota</taxon>
        <taxon>Metazoa</taxon>
        <taxon>Ecdysozoa</taxon>
        <taxon>Nematoda</taxon>
        <taxon>Chromadorea</taxon>
        <taxon>Rhabditida</taxon>
        <taxon>Tylenchina</taxon>
        <taxon>Tylenchomorpha</taxon>
        <taxon>Sphaerularioidea</taxon>
        <taxon>Anguinidae</taxon>
        <taxon>Anguininae</taxon>
        <taxon>Ditylenchus</taxon>
    </lineage>
</organism>
<dbReference type="InterPro" id="IPR036291">
    <property type="entry name" value="NAD(P)-bd_dom_sf"/>
</dbReference>
<keyword evidence="2" id="KW-0963">Cytoplasm</keyword>
<dbReference type="Proteomes" id="UP001201812">
    <property type="component" value="Unassembled WGS sequence"/>
</dbReference>
<evidence type="ECO:0000256" key="2">
    <source>
        <dbReference type="ARBA" id="ARBA00022490"/>
    </source>
</evidence>
<dbReference type="SUPFAM" id="SSF51735">
    <property type="entry name" value="NAD(P)-binding Rossmann-fold domains"/>
    <property type="match status" value="1"/>
</dbReference>
<evidence type="ECO:0000313" key="5">
    <source>
        <dbReference type="EMBL" id="KAI1728381.1"/>
    </source>
</evidence>
<dbReference type="PANTHER" id="PTHR44085:SF2">
    <property type="entry name" value="SEPIAPTERIN REDUCTASE"/>
    <property type="match status" value="1"/>
</dbReference>
<evidence type="ECO:0000313" key="6">
    <source>
        <dbReference type="Proteomes" id="UP001201812"/>
    </source>
</evidence>
<dbReference type="Gene3D" id="3.40.50.720">
    <property type="entry name" value="NAD(P)-binding Rossmann-like Domain"/>
    <property type="match status" value="1"/>
</dbReference>
<dbReference type="PANTHER" id="PTHR44085">
    <property type="entry name" value="SEPIAPTERIN REDUCTASE"/>
    <property type="match status" value="1"/>
</dbReference>
<evidence type="ECO:0000256" key="3">
    <source>
        <dbReference type="ARBA" id="ARBA00022857"/>
    </source>
</evidence>
<accession>A0AAD4NF44</accession>
<dbReference type="PRINTS" id="PR00081">
    <property type="entry name" value="GDHRDH"/>
</dbReference>
<dbReference type="InterPro" id="IPR002347">
    <property type="entry name" value="SDR_fam"/>
</dbReference>
<proteinExistence type="predicted"/>
<dbReference type="InterPro" id="IPR051721">
    <property type="entry name" value="Biopterin_syn/organic_redct"/>
</dbReference>